<evidence type="ECO:0000256" key="1">
    <source>
        <dbReference type="ARBA" id="ARBA00022723"/>
    </source>
</evidence>
<dbReference type="OrthoDB" id="9776368at2"/>
<dbReference type="GO" id="GO:0008967">
    <property type="term" value="F:phosphoglycolate phosphatase activity"/>
    <property type="evidence" value="ECO:0007669"/>
    <property type="project" value="TreeGrafter"/>
</dbReference>
<dbReference type="InterPro" id="IPR023214">
    <property type="entry name" value="HAD_sf"/>
</dbReference>
<protein>
    <submittedName>
        <fullName evidence="5">Phosphoglycolate phosphatase</fullName>
    </submittedName>
</protein>
<dbReference type="GO" id="GO:0005829">
    <property type="term" value="C:cytosol"/>
    <property type="evidence" value="ECO:0007669"/>
    <property type="project" value="TreeGrafter"/>
</dbReference>
<keyword evidence="1" id="KW-0479">Metal-binding</keyword>
<dbReference type="NCBIfam" id="TIGR01549">
    <property type="entry name" value="HAD-SF-IA-v1"/>
    <property type="match status" value="1"/>
</dbReference>
<dbReference type="AlphaFoldDB" id="A0A1M5NBH4"/>
<dbReference type="SFLD" id="SFLDS00003">
    <property type="entry name" value="Haloacid_Dehalogenase"/>
    <property type="match status" value="1"/>
</dbReference>
<dbReference type="PANTHER" id="PTHR43434">
    <property type="entry name" value="PHOSPHOGLYCOLATE PHOSPHATASE"/>
    <property type="match status" value="1"/>
</dbReference>
<keyword evidence="3" id="KW-0460">Magnesium</keyword>
<accession>A0A1M5NBH4</accession>
<dbReference type="Gene3D" id="1.10.150.240">
    <property type="entry name" value="Putative phosphatase, domain 2"/>
    <property type="match status" value="1"/>
</dbReference>
<dbReference type="InterPro" id="IPR041492">
    <property type="entry name" value="HAD_2"/>
</dbReference>
<dbReference type="Pfam" id="PF13419">
    <property type="entry name" value="HAD_2"/>
    <property type="match status" value="1"/>
</dbReference>
<dbReference type="InterPro" id="IPR006439">
    <property type="entry name" value="HAD-SF_hydro_IA"/>
</dbReference>
<dbReference type="PANTHER" id="PTHR43434:SF23">
    <property type="entry name" value="PHOSPHOGLYCOLATE PHOSPHATASE"/>
    <property type="match status" value="1"/>
</dbReference>
<dbReference type="EMBL" id="FQXG01000001">
    <property type="protein sequence ID" value="SHG86343.1"/>
    <property type="molecule type" value="Genomic_DNA"/>
</dbReference>
<dbReference type="Proteomes" id="UP000184268">
    <property type="component" value="Unassembled WGS sequence"/>
</dbReference>
<evidence type="ECO:0000313" key="6">
    <source>
        <dbReference type="Proteomes" id="UP000184268"/>
    </source>
</evidence>
<dbReference type="InterPro" id="IPR050155">
    <property type="entry name" value="HAD-like_hydrolase_sf"/>
</dbReference>
<gene>
    <name evidence="5" type="ORF">SAMN02745129_0953</name>
</gene>
<name>A0A1M5NBH4_9GAMM</name>
<sequence length="219" mass="23615">MSQYQGILFDLDGTLLDTAPDMGAAANVALRQFGYPELTPAIASQVSSHGVNGLLGAVMGANLARTDILPMRHHLLDAYRQALSVETRLFHRVEDLISGLDGAGIPWGIITNKPGWLTEPLLDLWPSLDRARCRIAGDTFEHPKPHPKPMMAGAEAIGLDPNQILYVGDAERDMQAAQAAGMAGAVALWGYLRPEDQPQAWGGDHLCQCPSELMPLMGL</sequence>
<dbReference type="SFLD" id="SFLDG01129">
    <property type="entry name" value="C1.5:_HAD__Beta-PGM__Phosphata"/>
    <property type="match status" value="1"/>
</dbReference>
<keyword evidence="6" id="KW-1185">Reference proteome</keyword>
<dbReference type="RefSeq" id="WP_067654508.1">
    <property type="nucleotide sequence ID" value="NZ_FQXG01000001.1"/>
</dbReference>
<dbReference type="PRINTS" id="PR00413">
    <property type="entry name" value="HADHALOGNASE"/>
</dbReference>
<proteinExistence type="predicted"/>
<evidence type="ECO:0000256" key="3">
    <source>
        <dbReference type="ARBA" id="ARBA00022842"/>
    </source>
</evidence>
<dbReference type="InterPro" id="IPR023198">
    <property type="entry name" value="PGP-like_dom2"/>
</dbReference>
<evidence type="ECO:0000256" key="2">
    <source>
        <dbReference type="ARBA" id="ARBA00022801"/>
    </source>
</evidence>
<keyword evidence="4" id="KW-0119">Carbohydrate metabolism</keyword>
<dbReference type="STRING" id="299255.SAMN02745129_0953"/>
<dbReference type="Gene3D" id="3.40.50.1000">
    <property type="entry name" value="HAD superfamily/HAD-like"/>
    <property type="match status" value="1"/>
</dbReference>
<evidence type="ECO:0000313" key="5">
    <source>
        <dbReference type="EMBL" id="SHG86343.1"/>
    </source>
</evidence>
<dbReference type="GO" id="GO:0046872">
    <property type="term" value="F:metal ion binding"/>
    <property type="evidence" value="ECO:0007669"/>
    <property type="project" value="UniProtKB-KW"/>
</dbReference>
<dbReference type="GO" id="GO:0006281">
    <property type="term" value="P:DNA repair"/>
    <property type="evidence" value="ECO:0007669"/>
    <property type="project" value="TreeGrafter"/>
</dbReference>
<dbReference type="InterPro" id="IPR036412">
    <property type="entry name" value="HAD-like_sf"/>
</dbReference>
<keyword evidence="2" id="KW-0378">Hydrolase</keyword>
<evidence type="ECO:0000256" key="4">
    <source>
        <dbReference type="ARBA" id="ARBA00023277"/>
    </source>
</evidence>
<dbReference type="SUPFAM" id="SSF56784">
    <property type="entry name" value="HAD-like"/>
    <property type="match status" value="1"/>
</dbReference>
<organism evidence="5 6">
    <name type="scientific">Ferrimonas marina</name>
    <dbReference type="NCBI Taxonomy" id="299255"/>
    <lineage>
        <taxon>Bacteria</taxon>
        <taxon>Pseudomonadati</taxon>
        <taxon>Pseudomonadota</taxon>
        <taxon>Gammaproteobacteria</taxon>
        <taxon>Alteromonadales</taxon>
        <taxon>Ferrimonadaceae</taxon>
        <taxon>Ferrimonas</taxon>
    </lineage>
</organism>
<reference evidence="5 6" key="1">
    <citation type="submission" date="2016-11" db="EMBL/GenBank/DDBJ databases">
        <authorList>
            <person name="Jaros S."/>
            <person name="Januszkiewicz K."/>
            <person name="Wedrychowicz H."/>
        </authorList>
    </citation>
    <scope>NUCLEOTIDE SEQUENCE [LARGE SCALE GENOMIC DNA]</scope>
    <source>
        <strain evidence="5 6">DSM 16917</strain>
    </source>
</reference>